<dbReference type="Pfam" id="PF01082">
    <property type="entry name" value="Cu2_monooxygen"/>
    <property type="match status" value="1"/>
</dbReference>
<sequence length="308" mass="34552">MERRPIVTLTFISCLALARGFVGISPTEPFKYSTRVDNDGNYLLFWNFNDTHITFEVHVKTHGYVGFGLSDNGNMYPADVVVGWVKDGATHFKDGTVRLIYSYHSNDPASEDSIMYHGPEHRGTKSLSLLSVSSLSSGGSTTVLDSIRVYDFLNGNVEPVITPGNEKMVHHILIYRCSGIDPKFVGASYLCYDDMPKDLNPCYDITIAWAIGSDTFYYPHNIGVSVGSPEDPVFYITETHYDNPSQKSDVIDNSGLRITMTRNLRQYDAGMMEIGYQVNWRQITPPFEKAFLSQSYCPSQCIDHVSSQ</sequence>
<dbReference type="GO" id="GO:0004500">
    <property type="term" value="F:dopamine beta-monooxygenase activity"/>
    <property type="evidence" value="ECO:0007669"/>
    <property type="project" value="InterPro"/>
</dbReference>
<dbReference type="EMBL" id="JAEAOA010000175">
    <property type="protein sequence ID" value="KAK3586445.1"/>
    <property type="molecule type" value="Genomic_DNA"/>
</dbReference>
<dbReference type="InterPro" id="IPR000323">
    <property type="entry name" value="Cu2_ascorb_mOase_N"/>
</dbReference>
<feature type="chain" id="PRO_5042118797" description="DOMON domain-containing protein" evidence="2">
    <location>
        <begin position="21"/>
        <end position="308"/>
    </location>
</feature>
<evidence type="ECO:0000256" key="1">
    <source>
        <dbReference type="ARBA" id="ARBA00010676"/>
    </source>
</evidence>
<dbReference type="InterPro" id="IPR008977">
    <property type="entry name" value="PHM/PNGase_F_dom_sf"/>
</dbReference>
<dbReference type="GO" id="GO:0042420">
    <property type="term" value="P:dopamine catabolic process"/>
    <property type="evidence" value="ECO:0007669"/>
    <property type="project" value="TreeGrafter"/>
</dbReference>
<dbReference type="AlphaFoldDB" id="A0AAE0S6Z7"/>
<dbReference type="GO" id="GO:0006589">
    <property type="term" value="P:octopamine biosynthetic process"/>
    <property type="evidence" value="ECO:0007669"/>
    <property type="project" value="TreeGrafter"/>
</dbReference>
<evidence type="ECO:0000313" key="4">
    <source>
        <dbReference type="EMBL" id="KAK3586445.1"/>
    </source>
</evidence>
<feature type="signal peptide" evidence="2">
    <location>
        <begin position="1"/>
        <end position="20"/>
    </location>
</feature>
<gene>
    <name evidence="4" type="ORF">CHS0354_001827</name>
</gene>
<dbReference type="SUPFAM" id="SSF49742">
    <property type="entry name" value="PHM/PNGase F"/>
    <property type="match status" value="1"/>
</dbReference>
<dbReference type="Pfam" id="PF03351">
    <property type="entry name" value="DOMON"/>
    <property type="match status" value="1"/>
</dbReference>
<dbReference type="InterPro" id="IPR045266">
    <property type="entry name" value="DOH_DOMON"/>
</dbReference>
<dbReference type="SMART" id="SM00664">
    <property type="entry name" value="DoH"/>
    <property type="match status" value="1"/>
</dbReference>
<accession>A0AAE0S6Z7</accession>
<evidence type="ECO:0000259" key="3">
    <source>
        <dbReference type="PROSITE" id="PS50836"/>
    </source>
</evidence>
<dbReference type="Gene3D" id="2.60.120.310">
    <property type="entry name" value="Copper type II, ascorbate-dependent monooxygenase, N-terminal domain"/>
    <property type="match status" value="1"/>
</dbReference>
<dbReference type="InterPro" id="IPR000945">
    <property type="entry name" value="DBH-like"/>
</dbReference>
<reference evidence="4" key="1">
    <citation type="journal article" date="2021" name="Genome Biol. Evol.">
        <title>A High-Quality Reference Genome for a Parasitic Bivalve with Doubly Uniparental Inheritance (Bivalvia: Unionida).</title>
        <authorList>
            <person name="Smith C.H."/>
        </authorList>
    </citation>
    <scope>NUCLEOTIDE SEQUENCE</scope>
    <source>
        <strain evidence="4">CHS0354</strain>
    </source>
</reference>
<dbReference type="GO" id="GO:0005507">
    <property type="term" value="F:copper ion binding"/>
    <property type="evidence" value="ECO:0007669"/>
    <property type="project" value="InterPro"/>
</dbReference>
<proteinExistence type="inferred from homology"/>
<dbReference type="PROSITE" id="PS50836">
    <property type="entry name" value="DOMON"/>
    <property type="match status" value="1"/>
</dbReference>
<reference evidence="4" key="2">
    <citation type="journal article" date="2021" name="Genome Biol. Evol.">
        <title>Developing a high-quality reference genome for a parasitic bivalve with doubly uniparental inheritance (Bivalvia: Unionida).</title>
        <authorList>
            <person name="Smith C.H."/>
        </authorList>
    </citation>
    <scope>NUCLEOTIDE SEQUENCE</scope>
    <source>
        <strain evidence="4">CHS0354</strain>
        <tissue evidence="4">Mantle</tissue>
    </source>
</reference>
<reference evidence="4" key="3">
    <citation type="submission" date="2023-05" db="EMBL/GenBank/DDBJ databases">
        <authorList>
            <person name="Smith C.H."/>
        </authorList>
    </citation>
    <scope>NUCLEOTIDE SEQUENCE</scope>
    <source>
        <strain evidence="4">CHS0354</strain>
        <tissue evidence="4">Mantle</tissue>
    </source>
</reference>
<feature type="domain" description="DOMON" evidence="3">
    <location>
        <begin position="40"/>
        <end position="164"/>
    </location>
</feature>
<dbReference type="GO" id="GO:0030667">
    <property type="term" value="C:secretory granule membrane"/>
    <property type="evidence" value="ECO:0007669"/>
    <property type="project" value="TreeGrafter"/>
</dbReference>
<protein>
    <recommendedName>
        <fullName evidence="3">DOMON domain-containing protein</fullName>
    </recommendedName>
</protein>
<dbReference type="CDD" id="cd09631">
    <property type="entry name" value="DOMON_DOH"/>
    <property type="match status" value="1"/>
</dbReference>
<dbReference type="GO" id="GO:0005615">
    <property type="term" value="C:extracellular space"/>
    <property type="evidence" value="ECO:0007669"/>
    <property type="project" value="TreeGrafter"/>
</dbReference>
<dbReference type="InterPro" id="IPR005018">
    <property type="entry name" value="DOMON_domain"/>
</dbReference>
<keyword evidence="5" id="KW-1185">Reference proteome</keyword>
<evidence type="ECO:0000313" key="5">
    <source>
        <dbReference type="Proteomes" id="UP001195483"/>
    </source>
</evidence>
<dbReference type="Proteomes" id="UP001195483">
    <property type="component" value="Unassembled WGS sequence"/>
</dbReference>
<dbReference type="PANTHER" id="PTHR10157:SF23">
    <property type="entry name" value="MOXD1 HOMOLOG 1"/>
    <property type="match status" value="1"/>
</dbReference>
<comment type="caution">
    <text evidence="4">The sequence shown here is derived from an EMBL/GenBank/DDBJ whole genome shotgun (WGS) entry which is preliminary data.</text>
</comment>
<dbReference type="GO" id="GO:0042421">
    <property type="term" value="P:norepinephrine biosynthetic process"/>
    <property type="evidence" value="ECO:0007669"/>
    <property type="project" value="TreeGrafter"/>
</dbReference>
<dbReference type="InterPro" id="IPR036939">
    <property type="entry name" value="Cu2_ascorb_mOase_N_sf"/>
</dbReference>
<organism evidence="4 5">
    <name type="scientific">Potamilus streckersoni</name>
    <dbReference type="NCBI Taxonomy" id="2493646"/>
    <lineage>
        <taxon>Eukaryota</taxon>
        <taxon>Metazoa</taxon>
        <taxon>Spiralia</taxon>
        <taxon>Lophotrochozoa</taxon>
        <taxon>Mollusca</taxon>
        <taxon>Bivalvia</taxon>
        <taxon>Autobranchia</taxon>
        <taxon>Heteroconchia</taxon>
        <taxon>Palaeoheterodonta</taxon>
        <taxon>Unionida</taxon>
        <taxon>Unionoidea</taxon>
        <taxon>Unionidae</taxon>
        <taxon>Ambleminae</taxon>
        <taxon>Lampsilini</taxon>
        <taxon>Potamilus</taxon>
    </lineage>
</organism>
<keyword evidence="2" id="KW-0732">Signal</keyword>
<evidence type="ECO:0000256" key="2">
    <source>
        <dbReference type="SAM" id="SignalP"/>
    </source>
</evidence>
<dbReference type="PANTHER" id="PTHR10157">
    <property type="entry name" value="DOPAMINE BETA HYDROXYLASE RELATED"/>
    <property type="match status" value="1"/>
</dbReference>
<comment type="similarity">
    <text evidence="1">Belongs to the copper type II ascorbate-dependent monooxygenase family.</text>
</comment>
<name>A0AAE0S6Z7_9BIVA</name>